<feature type="domain" description="MoaB/Mog" evidence="2">
    <location>
        <begin position="169"/>
        <end position="301"/>
    </location>
</feature>
<dbReference type="EC" id="2.10.1.1" evidence="1"/>
<dbReference type="GO" id="GO:0005829">
    <property type="term" value="C:cytosol"/>
    <property type="evidence" value="ECO:0007669"/>
    <property type="project" value="TreeGrafter"/>
</dbReference>
<dbReference type="InterPro" id="IPR001453">
    <property type="entry name" value="MoaB/Mog_dom"/>
</dbReference>
<dbReference type="PANTHER" id="PTHR10192">
    <property type="entry name" value="MOLYBDOPTERIN BIOSYNTHESIS PROTEIN"/>
    <property type="match status" value="1"/>
</dbReference>
<keyword evidence="1" id="KW-0500">Molybdenum</keyword>
<dbReference type="PANTHER" id="PTHR10192:SF28">
    <property type="entry name" value="MOLYBDOPTERIN MOLYBDENUMTRANSFERASE"/>
    <property type="match status" value="1"/>
</dbReference>
<comment type="pathway">
    <text evidence="1">Cofactor biosynthesis; molybdopterin biosynthesis.</text>
</comment>
<evidence type="ECO:0000313" key="4">
    <source>
        <dbReference type="Proteomes" id="UP000254777"/>
    </source>
</evidence>
<sequence length="319" mass="34841">MKTIRTEDAVGYVLGHDLTQIIKGVSKGARFKKGHLIKEEDVPVLLEMGKEHIYIFEVLEDEYHEEDAAKEIARKISGDNIKFSDVSEGKVNLIADADGVLIIDVEKLFNLNSITDVTIATKFSDIAVKKGDIIAGTRITPVKIKKDVIDEIKDEKVIEVVPFKALKYAIVTTGSEVSKGRIEDKFTDVVRTKFAQFDFEEISQEYASDDLDEISEKIDRAVVKGADVVVCTGGMSVDPDDNTPGAIKKSSSEKITYGTPVLPGAMFMVAYKDSTALLGLPGSVMYCEKTILDMILPKIAAGIKLGKNDIVKLGHGGLL</sequence>
<protein>
    <recommendedName>
        <fullName evidence="1">Molybdopterin molybdenumtransferase</fullName>
        <ecNumber evidence="1">2.10.1.1</ecNumber>
    </recommendedName>
</protein>
<gene>
    <name evidence="3" type="ORF">NCTC11088_01465</name>
</gene>
<comment type="similarity">
    <text evidence="1">Belongs to the MoeA family.</text>
</comment>
<dbReference type="RefSeq" id="WP_004820846.1">
    <property type="nucleotide sequence ID" value="NZ_UGTH01000001.1"/>
</dbReference>
<keyword evidence="1" id="KW-0808">Transferase</keyword>
<dbReference type="Pfam" id="PF00994">
    <property type="entry name" value="MoCF_biosynth"/>
    <property type="match status" value="1"/>
</dbReference>
<keyword evidence="1" id="KW-0460">Magnesium</keyword>
<evidence type="ECO:0000313" key="3">
    <source>
        <dbReference type="EMBL" id="SUB75667.1"/>
    </source>
</evidence>
<evidence type="ECO:0000259" key="2">
    <source>
        <dbReference type="SMART" id="SM00852"/>
    </source>
</evidence>
<accession>A0A379DCN8</accession>
<comment type="catalytic activity">
    <reaction evidence="1">
        <text>adenylyl-molybdopterin + molybdate = Mo-molybdopterin + AMP + H(+)</text>
        <dbReference type="Rhea" id="RHEA:35047"/>
        <dbReference type="ChEBI" id="CHEBI:15378"/>
        <dbReference type="ChEBI" id="CHEBI:36264"/>
        <dbReference type="ChEBI" id="CHEBI:62727"/>
        <dbReference type="ChEBI" id="CHEBI:71302"/>
        <dbReference type="ChEBI" id="CHEBI:456215"/>
    </reaction>
</comment>
<keyword evidence="1" id="KW-0501">Molybdenum cofactor biosynthesis</keyword>
<dbReference type="GO" id="GO:0046872">
    <property type="term" value="F:metal ion binding"/>
    <property type="evidence" value="ECO:0007669"/>
    <property type="project" value="UniProtKB-UniRule"/>
</dbReference>
<dbReference type="GO" id="GO:0006777">
    <property type="term" value="P:Mo-molybdopterin cofactor biosynthetic process"/>
    <property type="evidence" value="ECO:0007669"/>
    <property type="project" value="UniProtKB-UniRule"/>
</dbReference>
<name>A0A379DCN8_9FIRM</name>
<comment type="cofactor">
    <cofactor evidence="1">
        <name>Mg(2+)</name>
        <dbReference type="ChEBI" id="CHEBI:18420"/>
    </cofactor>
</comment>
<dbReference type="EMBL" id="UGTH01000001">
    <property type="protein sequence ID" value="SUB75667.1"/>
    <property type="molecule type" value="Genomic_DNA"/>
</dbReference>
<dbReference type="AlphaFoldDB" id="A0A379DCN8"/>
<organism evidence="3 4">
    <name type="scientific">Peptoniphilus indolicus</name>
    <dbReference type="NCBI Taxonomy" id="33030"/>
    <lineage>
        <taxon>Bacteria</taxon>
        <taxon>Bacillati</taxon>
        <taxon>Bacillota</taxon>
        <taxon>Tissierellia</taxon>
        <taxon>Tissierellales</taxon>
        <taxon>Peptoniphilaceae</taxon>
        <taxon>Peptoniphilus</taxon>
    </lineage>
</organism>
<reference evidence="3 4" key="1">
    <citation type="submission" date="2018-06" db="EMBL/GenBank/DDBJ databases">
        <authorList>
            <consortium name="Pathogen Informatics"/>
            <person name="Doyle S."/>
        </authorList>
    </citation>
    <scope>NUCLEOTIDE SEQUENCE [LARGE SCALE GENOMIC DNA]</scope>
    <source>
        <strain evidence="3 4">NCTC11088</strain>
    </source>
</reference>
<dbReference type="Gene3D" id="3.40.980.10">
    <property type="entry name" value="MoaB/Mog-like domain"/>
    <property type="match status" value="1"/>
</dbReference>
<evidence type="ECO:0000256" key="1">
    <source>
        <dbReference type="RuleBase" id="RU365090"/>
    </source>
</evidence>
<keyword evidence="1" id="KW-0479">Metal-binding</keyword>
<dbReference type="Proteomes" id="UP000254777">
    <property type="component" value="Unassembled WGS sequence"/>
</dbReference>
<dbReference type="InterPro" id="IPR036425">
    <property type="entry name" value="MoaB/Mog-like_dom_sf"/>
</dbReference>
<dbReference type="InterPro" id="IPR038987">
    <property type="entry name" value="MoeA-like"/>
</dbReference>
<dbReference type="SMART" id="SM00852">
    <property type="entry name" value="MoCF_biosynth"/>
    <property type="match status" value="1"/>
</dbReference>
<comment type="function">
    <text evidence="1">Catalyzes the insertion of molybdate into adenylated molybdopterin with the concomitant release of AMP.</text>
</comment>
<dbReference type="CDD" id="cd03522">
    <property type="entry name" value="MoeA_like"/>
    <property type="match status" value="1"/>
</dbReference>
<dbReference type="SUPFAM" id="SSF53218">
    <property type="entry name" value="Molybdenum cofactor biosynthesis proteins"/>
    <property type="match status" value="1"/>
</dbReference>
<dbReference type="UniPathway" id="UPA00344"/>
<dbReference type="GO" id="GO:0061599">
    <property type="term" value="F:molybdopterin molybdotransferase activity"/>
    <property type="evidence" value="ECO:0007669"/>
    <property type="project" value="UniProtKB-UniRule"/>
</dbReference>
<proteinExistence type="inferred from homology"/>